<dbReference type="Gene3D" id="3.10.180.10">
    <property type="entry name" value="2,3-Dihydroxybiphenyl 1,2-Dioxygenase, domain 1"/>
    <property type="match status" value="1"/>
</dbReference>
<comment type="caution">
    <text evidence="3">The sequence shown here is derived from an EMBL/GenBank/DDBJ whole genome shotgun (WGS) entry which is preliminary data.</text>
</comment>
<sequence>MLLHLDHLNIVVSSLEEATRFFLLLGFREGIAAPLDSGFLGRVTGIPGANGRFCALHHPGSQLSIELLEFADGPAPEAGIGEANRIGLRHLAFAVDDIDAEVARLTAAGVTFLSPVQTWKTTGKKLVYFLGPDGILLELAQYPKHPEAV</sequence>
<dbReference type="InterPro" id="IPR037523">
    <property type="entry name" value="VOC_core"/>
</dbReference>
<dbReference type="Proteomes" id="UP000556026">
    <property type="component" value="Unassembled WGS sequence"/>
</dbReference>
<reference evidence="4" key="1">
    <citation type="submission" date="2020-06" db="EMBL/GenBank/DDBJ databases">
        <title>Draft genomic sequence of Geomonas sp. Red330.</title>
        <authorList>
            <person name="Itoh H."/>
            <person name="Zhenxing X."/>
            <person name="Ushijima N."/>
            <person name="Masuda Y."/>
            <person name="Shiratori Y."/>
            <person name="Senoo K."/>
        </authorList>
    </citation>
    <scope>NUCLEOTIDE SEQUENCE [LARGE SCALE GENOMIC DNA]</scope>
    <source>
        <strain evidence="4">Red330</strain>
    </source>
</reference>
<name>A0A6V8MH17_9BACT</name>
<organism evidence="3 4">
    <name type="scientific">Geomonas silvestris</name>
    <dbReference type="NCBI Taxonomy" id="2740184"/>
    <lineage>
        <taxon>Bacteria</taxon>
        <taxon>Pseudomonadati</taxon>
        <taxon>Thermodesulfobacteriota</taxon>
        <taxon>Desulfuromonadia</taxon>
        <taxon>Geobacterales</taxon>
        <taxon>Geobacteraceae</taxon>
        <taxon>Geomonas</taxon>
    </lineage>
</organism>
<dbReference type="InterPro" id="IPR051785">
    <property type="entry name" value="MMCE/EMCE_epimerase"/>
</dbReference>
<evidence type="ECO:0000256" key="1">
    <source>
        <dbReference type="ARBA" id="ARBA00022723"/>
    </source>
</evidence>
<proteinExistence type="predicted"/>
<dbReference type="InterPro" id="IPR029068">
    <property type="entry name" value="Glyas_Bleomycin-R_OHBP_Dase"/>
</dbReference>
<dbReference type="InterPro" id="IPR004360">
    <property type="entry name" value="Glyas_Fos-R_dOase_dom"/>
</dbReference>
<dbReference type="GO" id="GO:0046491">
    <property type="term" value="P:L-methylmalonyl-CoA metabolic process"/>
    <property type="evidence" value="ECO:0007669"/>
    <property type="project" value="TreeGrafter"/>
</dbReference>
<dbReference type="SUPFAM" id="SSF54593">
    <property type="entry name" value="Glyoxalase/Bleomycin resistance protein/Dihydroxybiphenyl dioxygenase"/>
    <property type="match status" value="1"/>
</dbReference>
<dbReference type="PANTHER" id="PTHR43048:SF5">
    <property type="entry name" value="BLR5325 PROTEIN"/>
    <property type="match status" value="1"/>
</dbReference>
<dbReference type="EMBL" id="BLXX01000003">
    <property type="protein sequence ID" value="GFO59281.1"/>
    <property type="molecule type" value="Genomic_DNA"/>
</dbReference>
<dbReference type="Pfam" id="PF00903">
    <property type="entry name" value="Glyoxalase"/>
    <property type="match status" value="1"/>
</dbReference>
<protein>
    <recommendedName>
        <fullName evidence="2">VOC domain-containing protein</fullName>
    </recommendedName>
</protein>
<feature type="domain" description="VOC" evidence="2">
    <location>
        <begin position="4"/>
        <end position="142"/>
    </location>
</feature>
<evidence type="ECO:0000313" key="3">
    <source>
        <dbReference type="EMBL" id="GFO59281.1"/>
    </source>
</evidence>
<dbReference type="AlphaFoldDB" id="A0A6V8MH17"/>
<gene>
    <name evidence="3" type="ORF">GMST_16060</name>
</gene>
<accession>A0A6V8MH17</accession>
<keyword evidence="4" id="KW-1185">Reference proteome</keyword>
<keyword evidence="1" id="KW-0479">Metal-binding</keyword>
<dbReference type="PANTHER" id="PTHR43048">
    <property type="entry name" value="METHYLMALONYL-COA EPIMERASE"/>
    <property type="match status" value="1"/>
</dbReference>
<evidence type="ECO:0000313" key="4">
    <source>
        <dbReference type="Proteomes" id="UP000556026"/>
    </source>
</evidence>
<dbReference type="PROSITE" id="PS51819">
    <property type="entry name" value="VOC"/>
    <property type="match status" value="1"/>
</dbReference>
<dbReference type="GO" id="GO:0046872">
    <property type="term" value="F:metal ion binding"/>
    <property type="evidence" value="ECO:0007669"/>
    <property type="project" value="UniProtKB-KW"/>
</dbReference>
<evidence type="ECO:0000259" key="2">
    <source>
        <dbReference type="PROSITE" id="PS51819"/>
    </source>
</evidence>
<dbReference type="RefSeq" id="WP_183354111.1">
    <property type="nucleotide sequence ID" value="NZ_BLXX01000003.1"/>
</dbReference>
<dbReference type="GO" id="GO:0004493">
    <property type="term" value="F:methylmalonyl-CoA epimerase activity"/>
    <property type="evidence" value="ECO:0007669"/>
    <property type="project" value="TreeGrafter"/>
</dbReference>